<feature type="chain" id="PRO_5039078537" evidence="1">
    <location>
        <begin position="25"/>
        <end position="128"/>
    </location>
</feature>
<keyword evidence="1" id="KW-0732">Signal</keyword>
<dbReference type="EMBL" id="CP011112">
    <property type="protein sequence ID" value="AKU14877.1"/>
    <property type="molecule type" value="Genomic_DNA"/>
</dbReference>
<sequence length="128" mass="12993">MGSKRIGALGVFGGLALTTGLAVATVCPASANDKSVSLTAPGGSVHSVVSWDDSVDTLCLTLKSTAAGATSNADMTLGGRQVAHLEVSPSHRKSCTGNLSIAEDQLAKATIYGGTNTWWKSVSGSYYT</sequence>
<keyword evidence="3" id="KW-1185">Reference proteome</keyword>
<name>A0A0K1JDT3_9MICO</name>
<dbReference type="KEGG" id="lmoi:VV02_01685"/>
<dbReference type="OrthoDB" id="5198211at2"/>
<accession>A0A0K1JDT3</accession>
<evidence type="ECO:0000313" key="3">
    <source>
        <dbReference type="Proteomes" id="UP000066480"/>
    </source>
</evidence>
<gene>
    <name evidence="2" type="ORF">VV02_01685</name>
</gene>
<evidence type="ECO:0000313" key="2">
    <source>
        <dbReference type="EMBL" id="AKU14877.1"/>
    </source>
</evidence>
<proteinExistence type="predicted"/>
<feature type="signal peptide" evidence="1">
    <location>
        <begin position="1"/>
        <end position="24"/>
    </location>
</feature>
<evidence type="ECO:0000256" key="1">
    <source>
        <dbReference type="SAM" id="SignalP"/>
    </source>
</evidence>
<dbReference type="AlphaFoldDB" id="A0A0K1JDT3"/>
<dbReference type="RefSeq" id="WP_052589431.1">
    <property type="nucleotide sequence ID" value="NZ_CP011112.1"/>
</dbReference>
<dbReference type="Proteomes" id="UP000066480">
    <property type="component" value="Chromosome"/>
</dbReference>
<reference evidence="2 3" key="1">
    <citation type="submission" date="2015-03" db="EMBL/GenBank/DDBJ databases">
        <title>Luteipulveratus halotolerans sp. nov., a novel actinobacterium (Dermacoccaceae) from Sarawak, Malaysia.</title>
        <authorList>
            <person name="Juboi H."/>
            <person name="Basik A."/>
            <person name="Shamsul S.S."/>
            <person name="Arnold P."/>
            <person name="Schmitt E.K."/>
            <person name="Sanglier J.-J."/>
            <person name="Yeo T."/>
        </authorList>
    </citation>
    <scope>NUCLEOTIDE SEQUENCE [LARGE SCALE GENOMIC DNA]</scope>
    <source>
        <strain evidence="2 3">MN07-A0370</strain>
    </source>
</reference>
<organism evidence="2 3">
    <name type="scientific">Luteipulveratus mongoliensis</name>
    <dbReference type="NCBI Taxonomy" id="571913"/>
    <lineage>
        <taxon>Bacteria</taxon>
        <taxon>Bacillati</taxon>
        <taxon>Actinomycetota</taxon>
        <taxon>Actinomycetes</taxon>
        <taxon>Micrococcales</taxon>
        <taxon>Dermacoccaceae</taxon>
        <taxon>Luteipulveratus</taxon>
    </lineage>
</organism>
<protein>
    <submittedName>
        <fullName evidence="2">Uncharacterized protein</fullName>
    </submittedName>
</protein>